<proteinExistence type="inferred from homology"/>
<organism evidence="9 10">
    <name type="scientific">Gaopeijia maritima</name>
    <dbReference type="NCBI Taxonomy" id="3119007"/>
    <lineage>
        <taxon>Bacteria</taxon>
        <taxon>Pseudomonadati</taxon>
        <taxon>Gemmatimonadota</taxon>
        <taxon>Longimicrobiia</taxon>
        <taxon>Gaopeijiales</taxon>
        <taxon>Gaopeijiaceae</taxon>
        <taxon>Gaopeijia</taxon>
    </lineage>
</organism>
<feature type="domain" description="Nudix hydrolase" evidence="8">
    <location>
        <begin position="41"/>
        <end position="176"/>
    </location>
</feature>
<dbReference type="InterPro" id="IPR000086">
    <property type="entry name" value="NUDIX_hydrolase_dom"/>
</dbReference>
<gene>
    <name evidence="9" type="ORF">WI372_15505</name>
</gene>
<evidence type="ECO:0000256" key="1">
    <source>
        <dbReference type="ARBA" id="ARBA00000847"/>
    </source>
</evidence>
<dbReference type="PROSITE" id="PS51462">
    <property type="entry name" value="NUDIX"/>
    <property type="match status" value="1"/>
</dbReference>
<comment type="catalytic activity">
    <reaction evidence="1">
        <text>GDP-alpha-D-mannose + H2O = alpha-D-mannose 1-phosphate + GMP + 2 H(+)</text>
        <dbReference type="Rhea" id="RHEA:27978"/>
        <dbReference type="ChEBI" id="CHEBI:15377"/>
        <dbReference type="ChEBI" id="CHEBI:15378"/>
        <dbReference type="ChEBI" id="CHEBI:57527"/>
        <dbReference type="ChEBI" id="CHEBI:58115"/>
        <dbReference type="ChEBI" id="CHEBI:58409"/>
    </reaction>
</comment>
<dbReference type="PANTHER" id="PTHR11839:SF18">
    <property type="entry name" value="NUDIX HYDROLASE DOMAIN-CONTAINING PROTEIN"/>
    <property type="match status" value="1"/>
</dbReference>
<name>A0ABU9EE47_9BACT</name>
<dbReference type="InterPro" id="IPR015797">
    <property type="entry name" value="NUDIX_hydrolase-like_dom_sf"/>
</dbReference>
<dbReference type="RefSeq" id="WP_405278516.1">
    <property type="nucleotide sequence ID" value="NZ_CP144380.1"/>
</dbReference>
<dbReference type="Gene3D" id="3.90.79.10">
    <property type="entry name" value="Nucleoside Triphosphate Pyrophosphohydrolase"/>
    <property type="match status" value="1"/>
</dbReference>
<keyword evidence="10" id="KW-1185">Reference proteome</keyword>
<evidence type="ECO:0000256" key="2">
    <source>
        <dbReference type="ARBA" id="ARBA00001946"/>
    </source>
</evidence>
<evidence type="ECO:0000256" key="5">
    <source>
        <dbReference type="ARBA" id="ARBA00022801"/>
    </source>
</evidence>
<sequence>MQIPDDVGRIDRRPVYRGRVVDLSVDTVRFPDGSVGELEFMAHAGASCVLPVVGSVEEADPDILLIRQYRYAAGGVIWEVPAGMPDRIGEPWEEVARRELEEETGWRAGTLVPLTRIFTTPGFTDEVIRLWLASDLEPGTRQLDHDEFMEVVRLPFSRALKMVRDGEITDCKSVATLLYAASFLIGGGRATE</sequence>
<dbReference type="PANTHER" id="PTHR11839">
    <property type="entry name" value="UDP/ADP-SUGAR PYROPHOSPHATASE"/>
    <property type="match status" value="1"/>
</dbReference>
<evidence type="ECO:0000256" key="3">
    <source>
        <dbReference type="ARBA" id="ARBA00007275"/>
    </source>
</evidence>
<comment type="similarity">
    <text evidence="3">Belongs to the Nudix hydrolase family. NudK subfamily.</text>
</comment>
<reference evidence="9 10" key="1">
    <citation type="submission" date="2024-02" db="EMBL/GenBank/DDBJ databases">
        <title>A novel Gemmatimonadota bacterium.</title>
        <authorList>
            <person name="Du Z.-J."/>
            <person name="Ye Y.-Q."/>
        </authorList>
    </citation>
    <scope>NUCLEOTIDE SEQUENCE [LARGE SCALE GENOMIC DNA]</scope>
    <source>
        <strain evidence="9 10">DH-20</strain>
    </source>
</reference>
<evidence type="ECO:0000256" key="7">
    <source>
        <dbReference type="ARBA" id="ARBA00032272"/>
    </source>
</evidence>
<dbReference type="GO" id="GO:0016787">
    <property type="term" value="F:hydrolase activity"/>
    <property type="evidence" value="ECO:0007669"/>
    <property type="project" value="UniProtKB-KW"/>
</dbReference>
<evidence type="ECO:0000259" key="8">
    <source>
        <dbReference type="PROSITE" id="PS51462"/>
    </source>
</evidence>
<evidence type="ECO:0000313" key="9">
    <source>
        <dbReference type="EMBL" id="MEK9502399.1"/>
    </source>
</evidence>
<comment type="cofactor">
    <cofactor evidence="2">
        <name>Mg(2+)</name>
        <dbReference type="ChEBI" id="CHEBI:18420"/>
    </cofactor>
</comment>
<dbReference type="Pfam" id="PF00293">
    <property type="entry name" value="NUDIX"/>
    <property type="match status" value="1"/>
</dbReference>
<accession>A0ABU9EE47</accession>
<evidence type="ECO:0000313" key="10">
    <source>
        <dbReference type="Proteomes" id="UP001484239"/>
    </source>
</evidence>
<evidence type="ECO:0000256" key="6">
    <source>
        <dbReference type="ARBA" id="ARBA00032162"/>
    </source>
</evidence>
<evidence type="ECO:0000256" key="4">
    <source>
        <dbReference type="ARBA" id="ARBA00016377"/>
    </source>
</evidence>
<keyword evidence="5 9" id="KW-0378">Hydrolase</keyword>
<comment type="caution">
    <text evidence="9">The sequence shown here is derived from an EMBL/GenBank/DDBJ whole genome shotgun (WGS) entry which is preliminary data.</text>
</comment>
<protein>
    <recommendedName>
        <fullName evidence="4">GDP-mannose pyrophosphatase</fullName>
    </recommendedName>
    <alternativeName>
        <fullName evidence="6">GDP-mannose hydrolase</fullName>
    </alternativeName>
    <alternativeName>
        <fullName evidence="7">GDPMK</fullName>
    </alternativeName>
</protein>
<dbReference type="Proteomes" id="UP001484239">
    <property type="component" value="Unassembled WGS sequence"/>
</dbReference>
<dbReference type="CDD" id="cd03424">
    <property type="entry name" value="NUDIX_ADPRase_Nudt5_UGPPase_Nudt14"/>
    <property type="match status" value="1"/>
</dbReference>
<dbReference type="EMBL" id="JBBHLI010000011">
    <property type="protein sequence ID" value="MEK9502399.1"/>
    <property type="molecule type" value="Genomic_DNA"/>
</dbReference>
<dbReference type="SUPFAM" id="SSF55811">
    <property type="entry name" value="Nudix"/>
    <property type="match status" value="1"/>
</dbReference>